<dbReference type="GO" id="GO:0006351">
    <property type="term" value="P:DNA-templated transcription"/>
    <property type="evidence" value="ECO:0007669"/>
    <property type="project" value="InterPro"/>
</dbReference>
<dbReference type="OrthoDB" id="408631at2759"/>
<reference evidence="5" key="1">
    <citation type="journal article" date="2020" name="Stud. Mycol.">
        <title>101 Dothideomycetes genomes: a test case for predicting lifestyles and emergence of pathogens.</title>
        <authorList>
            <person name="Haridas S."/>
            <person name="Albert R."/>
            <person name="Binder M."/>
            <person name="Bloem J."/>
            <person name="Labutti K."/>
            <person name="Salamov A."/>
            <person name="Andreopoulos B."/>
            <person name="Baker S."/>
            <person name="Barry K."/>
            <person name="Bills G."/>
            <person name="Bluhm B."/>
            <person name="Cannon C."/>
            <person name="Castanera R."/>
            <person name="Culley D."/>
            <person name="Daum C."/>
            <person name="Ezra D."/>
            <person name="Gonzalez J."/>
            <person name="Henrissat B."/>
            <person name="Kuo A."/>
            <person name="Liang C."/>
            <person name="Lipzen A."/>
            <person name="Lutzoni F."/>
            <person name="Magnuson J."/>
            <person name="Mondo S."/>
            <person name="Nolan M."/>
            <person name="Ohm R."/>
            <person name="Pangilinan J."/>
            <person name="Park H.-J."/>
            <person name="Ramirez L."/>
            <person name="Alfaro M."/>
            <person name="Sun H."/>
            <person name="Tritt A."/>
            <person name="Yoshinaga Y."/>
            <person name="Zwiers L.-H."/>
            <person name="Turgeon B."/>
            <person name="Goodwin S."/>
            <person name="Spatafora J."/>
            <person name="Crous P."/>
            <person name="Grigoriev I."/>
        </authorList>
    </citation>
    <scope>NUCLEOTIDE SEQUENCE</scope>
    <source>
        <strain evidence="5">CBS 109.77</strain>
    </source>
</reference>
<dbReference type="GO" id="GO:0005634">
    <property type="term" value="C:nucleus"/>
    <property type="evidence" value="ECO:0007669"/>
    <property type="project" value="TreeGrafter"/>
</dbReference>
<evidence type="ECO:0000256" key="3">
    <source>
        <dbReference type="SAM" id="MobiDB-lite"/>
    </source>
</evidence>
<evidence type="ECO:0000256" key="1">
    <source>
        <dbReference type="ARBA" id="ARBA00022723"/>
    </source>
</evidence>
<dbReference type="GO" id="GO:0000981">
    <property type="term" value="F:DNA-binding transcription factor activity, RNA polymerase II-specific"/>
    <property type="evidence" value="ECO:0007669"/>
    <property type="project" value="InterPro"/>
</dbReference>
<accession>A0A6A6WUC6</accession>
<dbReference type="PANTHER" id="PTHR31668">
    <property type="entry name" value="GLUCOSE TRANSPORT TRANSCRIPTION REGULATOR RGT1-RELATED-RELATED"/>
    <property type="match status" value="1"/>
</dbReference>
<dbReference type="GO" id="GO:0003677">
    <property type="term" value="F:DNA binding"/>
    <property type="evidence" value="ECO:0007669"/>
    <property type="project" value="InterPro"/>
</dbReference>
<dbReference type="SUPFAM" id="SSF57701">
    <property type="entry name" value="Zn2/Cys6 DNA-binding domain"/>
    <property type="match status" value="1"/>
</dbReference>
<dbReference type="CDD" id="cd12148">
    <property type="entry name" value="fungal_TF_MHR"/>
    <property type="match status" value="1"/>
</dbReference>
<evidence type="ECO:0000313" key="6">
    <source>
        <dbReference type="Proteomes" id="UP000799757"/>
    </source>
</evidence>
<dbReference type="SMART" id="SM00906">
    <property type="entry name" value="Fungal_trans"/>
    <property type="match status" value="1"/>
</dbReference>
<keyword evidence="2" id="KW-0539">Nucleus</keyword>
<keyword evidence="6" id="KW-1185">Reference proteome</keyword>
<sequence>MSTLSTSDIPCLPQATQAQPSSRRPYRSKRNRPCTLCRSRKISCRIVDNDVSCTSCRKGGRHCSFVDDPPPRMRIENSVITEPVVPGREPSHVSIALNTEQPFNWNPVRETVDDGTNYDDMNDRDRMELSAFYESTQDLTNIHEDRTNAIPWLNSSADPLRGPHHAIPGLNTSLHDIDPQFRSNTSGILSDDSPIGIAGDLCTSGILENSFPIRFAGAIQSPGMENITGQPTAGDIPNGQSPEGRKEEPNSIDQRPGFHSSYFGLSGECDPYLLRHVLYDELDEKPFNRFWYRSTENRSQGSTRPKFDPSTPNGQSSYVPAQFMLIANELVEEAKKAGPTQRVETLQSTKLELDGLISDEHGRRLILLFMEYIFPALPVISRTQLARSTLSLYSSESQSLDITPPYLLAAIYASALQFGSYDDVLCVSSLYQKPSVERLWQMVYDGIQLQIHSPRLVTLSAALLYLNKSRVGVQNITVDTPFTWTFTASSVALATSLGLHMDCISWSIPKWEKRLRRRLWWMTFSEEKWRSLLLGRPSIIAKDQWSVSRLTDSDFEIDQGQETEAQLELPGEVKAFLESLHSPGNGPDKMLLAQQMASLALIADDVYTTLYTIRAAQSLADDLNASICAIKPLRESLVMWYSNLPTALQSSKKISSEVSTVPLVPNSVACLHFAYITLEILLYRALLRPLENVDFGLDLEDSRTAEQSHNVFGSRVGYNFDTRDVSWDLETLVANEGEHQTSFLGQAEAIICAAEQCATVVTTFTAEMMSWDFAGFWYSWSRIGWATTSSFLALLLVQSPSLEHAMTAKASMDKWRQILRHQSKSFQDMSLGMTRLDAMYWSDMRRLFRVNKHLDKVLRGTK</sequence>
<dbReference type="PANTHER" id="PTHR31668:SF4">
    <property type="entry name" value="TRANSCRIPTIONAL ACTIVATOR PROTEIN DAL81"/>
    <property type="match status" value="1"/>
</dbReference>
<dbReference type="EMBL" id="MU002331">
    <property type="protein sequence ID" value="KAF2787337.1"/>
    <property type="molecule type" value="Genomic_DNA"/>
</dbReference>
<organism evidence="5 6">
    <name type="scientific">Melanomma pulvis-pyrius CBS 109.77</name>
    <dbReference type="NCBI Taxonomy" id="1314802"/>
    <lineage>
        <taxon>Eukaryota</taxon>
        <taxon>Fungi</taxon>
        <taxon>Dikarya</taxon>
        <taxon>Ascomycota</taxon>
        <taxon>Pezizomycotina</taxon>
        <taxon>Dothideomycetes</taxon>
        <taxon>Pleosporomycetidae</taxon>
        <taxon>Pleosporales</taxon>
        <taxon>Melanommataceae</taxon>
        <taxon>Melanomma</taxon>
    </lineage>
</organism>
<feature type="domain" description="Zn(2)-C6 fungal-type" evidence="4">
    <location>
        <begin position="33"/>
        <end position="65"/>
    </location>
</feature>
<dbReference type="InterPro" id="IPR050797">
    <property type="entry name" value="Carb_Metab_Trans_Reg"/>
</dbReference>
<dbReference type="PROSITE" id="PS00463">
    <property type="entry name" value="ZN2_CY6_FUNGAL_1"/>
    <property type="match status" value="1"/>
</dbReference>
<dbReference type="Pfam" id="PF04082">
    <property type="entry name" value="Fungal_trans"/>
    <property type="match status" value="1"/>
</dbReference>
<dbReference type="AlphaFoldDB" id="A0A6A6WUC6"/>
<feature type="compositionally biased region" description="Polar residues" evidence="3">
    <location>
        <begin position="1"/>
        <end position="22"/>
    </location>
</feature>
<dbReference type="PROSITE" id="PS50048">
    <property type="entry name" value="ZN2_CY6_FUNGAL_2"/>
    <property type="match status" value="1"/>
</dbReference>
<evidence type="ECO:0000313" key="5">
    <source>
        <dbReference type="EMBL" id="KAF2787337.1"/>
    </source>
</evidence>
<dbReference type="InterPro" id="IPR036864">
    <property type="entry name" value="Zn2-C6_fun-type_DNA-bd_sf"/>
</dbReference>
<dbReference type="CDD" id="cd00067">
    <property type="entry name" value="GAL4"/>
    <property type="match status" value="1"/>
</dbReference>
<feature type="region of interest" description="Disordered" evidence="3">
    <location>
        <begin position="1"/>
        <end position="30"/>
    </location>
</feature>
<evidence type="ECO:0000259" key="4">
    <source>
        <dbReference type="PROSITE" id="PS50048"/>
    </source>
</evidence>
<name>A0A6A6WUC6_9PLEO</name>
<dbReference type="InterPro" id="IPR001138">
    <property type="entry name" value="Zn2Cys6_DnaBD"/>
</dbReference>
<dbReference type="InterPro" id="IPR007219">
    <property type="entry name" value="XnlR_reg_dom"/>
</dbReference>
<dbReference type="Proteomes" id="UP000799757">
    <property type="component" value="Unassembled WGS sequence"/>
</dbReference>
<gene>
    <name evidence="5" type="ORF">K505DRAFT_128305</name>
</gene>
<protein>
    <recommendedName>
        <fullName evidence="4">Zn(2)-C6 fungal-type domain-containing protein</fullName>
    </recommendedName>
</protein>
<dbReference type="GO" id="GO:0001080">
    <property type="term" value="P:nitrogen catabolite activation of transcription from RNA polymerase II promoter"/>
    <property type="evidence" value="ECO:0007669"/>
    <property type="project" value="TreeGrafter"/>
</dbReference>
<keyword evidence="1" id="KW-0479">Metal-binding</keyword>
<proteinExistence type="predicted"/>
<dbReference type="GO" id="GO:0008270">
    <property type="term" value="F:zinc ion binding"/>
    <property type="evidence" value="ECO:0007669"/>
    <property type="project" value="InterPro"/>
</dbReference>
<feature type="region of interest" description="Disordered" evidence="3">
    <location>
        <begin position="222"/>
        <end position="258"/>
    </location>
</feature>
<evidence type="ECO:0000256" key="2">
    <source>
        <dbReference type="ARBA" id="ARBA00023242"/>
    </source>
</evidence>